<dbReference type="PROSITE" id="PS01153">
    <property type="entry name" value="NOL1_NOP2_SUN"/>
    <property type="match status" value="1"/>
</dbReference>
<evidence type="ECO:0000313" key="9">
    <source>
        <dbReference type="Proteomes" id="UP001211044"/>
    </source>
</evidence>
<evidence type="ECO:0000256" key="3">
    <source>
        <dbReference type="ARBA" id="ARBA00022679"/>
    </source>
</evidence>
<dbReference type="SUPFAM" id="SSF53335">
    <property type="entry name" value="S-adenosyl-L-methionine-dependent methyltransferases"/>
    <property type="match status" value="1"/>
</dbReference>
<feature type="binding site" evidence="6">
    <location>
        <position position="304"/>
    </location>
    <ligand>
        <name>S-adenosyl-L-methionine</name>
        <dbReference type="ChEBI" id="CHEBI:59789"/>
    </ligand>
</feature>
<evidence type="ECO:0000256" key="4">
    <source>
        <dbReference type="ARBA" id="ARBA00022691"/>
    </source>
</evidence>
<dbReference type="AlphaFoldDB" id="A0AB38XLB3"/>
<dbReference type="Gene3D" id="3.40.50.150">
    <property type="entry name" value="Vaccinia Virus protein VP39"/>
    <property type="match status" value="1"/>
</dbReference>
<dbReference type="PANTHER" id="PTHR22807:SF53">
    <property type="entry name" value="RIBOSOMAL RNA SMALL SUBUNIT METHYLTRANSFERASE B-RELATED"/>
    <property type="match status" value="1"/>
</dbReference>
<evidence type="ECO:0000256" key="6">
    <source>
        <dbReference type="PROSITE-ProRule" id="PRU01023"/>
    </source>
</evidence>
<evidence type="ECO:0000313" key="8">
    <source>
        <dbReference type="EMBL" id="WCE45135.1"/>
    </source>
</evidence>
<evidence type="ECO:0000256" key="2">
    <source>
        <dbReference type="ARBA" id="ARBA00022603"/>
    </source>
</evidence>
<dbReference type="InterPro" id="IPR029063">
    <property type="entry name" value="SAM-dependent_MTases_sf"/>
</dbReference>
<dbReference type="Pfam" id="PF01189">
    <property type="entry name" value="Methyltr_RsmB-F"/>
    <property type="match status" value="1"/>
</dbReference>
<feature type="domain" description="SAM-dependent MTase RsmB/NOP-type" evidence="7">
    <location>
        <begin position="185"/>
        <end position="461"/>
    </location>
</feature>
<dbReference type="SUPFAM" id="SSF48013">
    <property type="entry name" value="NusB-like"/>
    <property type="match status" value="1"/>
</dbReference>
<evidence type="ECO:0000256" key="5">
    <source>
        <dbReference type="ARBA" id="ARBA00022884"/>
    </source>
</evidence>
<keyword evidence="5 6" id="KW-0694">RNA-binding</keyword>
<dbReference type="Proteomes" id="UP001211044">
    <property type="component" value="Chromosome"/>
</dbReference>
<feature type="binding site" evidence="6">
    <location>
        <begin position="279"/>
        <end position="285"/>
    </location>
    <ligand>
        <name>S-adenosyl-L-methionine</name>
        <dbReference type="ChEBI" id="CHEBI:59789"/>
    </ligand>
</feature>
<evidence type="ECO:0000259" key="7">
    <source>
        <dbReference type="PROSITE" id="PS51686"/>
    </source>
</evidence>
<protein>
    <submittedName>
        <fullName evidence="8">Transcription antitermination factor NusB</fullName>
    </submittedName>
</protein>
<dbReference type="Pfam" id="PF01029">
    <property type="entry name" value="NusB"/>
    <property type="match status" value="1"/>
</dbReference>
<dbReference type="Gene3D" id="1.10.940.10">
    <property type="entry name" value="NusB-like"/>
    <property type="match status" value="1"/>
</dbReference>
<dbReference type="PANTHER" id="PTHR22807">
    <property type="entry name" value="NOP2 YEAST -RELATED NOL1/NOP2/FMU SUN DOMAIN-CONTAINING"/>
    <property type="match status" value="1"/>
</dbReference>
<gene>
    <name evidence="8" type="ORF">PIG85_05515</name>
</gene>
<keyword evidence="2 6" id="KW-0489">Methyltransferase</keyword>
<keyword evidence="3 6" id="KW-0808">Transferase</keyword>
<proteinExistence type="inferred from homology"/>
<dbReference type="InterPro" id="IPR006027">
    <property type="entry name" value="NusB_RsmB_TIM44"/>
</dbReference>
<dbReference type="PROSITE" id="PS51686">
    <property type="entry name" value="SAM_MT_RSMB_NOP"/>
    <property type="match status" value="1"/>
</dbReference>
<accession>A0AB38XLB3</accession>
<comment type="similarity">
    <text evidence="1 6">Belongs to the class I-like SAM-binding methyltransferase superfamily. RsmB/NOP family.</text>
</comment>
<comment type="caution">
    <text evidence="6">Lacks conserved residue(s) required for the propagation of feature annotation.</text>
</comment>
<dbReference type="InterPro" id="IPR023267">
    <property type="entry name" value="RCMT"/>
</dbReference>
<dbReference type="InterPro" id="IPR001678">
    <property type="entry name" value="MeTrfase_RsmB-F_NOP2_dom"/>
</dbReference>
<keyword evidence="4 6" id="KW-0949">S-adenosyl-L-methionine</keyword>
<dbReference type="RefSeq" id="WP_070424981.1">
    <property type="nucleotide sequence ID" value="NZ_CP116394.1"/>
</dbReference>
<reference evidence="8" key="1">
    <citation type="submission" date="2023-01" db="EMBL/GenBank/DDBJ databases">
        <title>Comparative Genomic Analysis of the Clinically-Derived Winkia Strain NY0527 Provides Evidence into the Taxonomic Reassignment of Winkia neuii and Characterizes Their Virulence Traits.</title>
        <authorList>
            <person name="Cai X."/>
            <person name="Peng Y."/>
            <person name="Li M."/>
            <person name="Qiu Y."/>
            <person name="Wang Y."/>
            <person name="Xu L."/>
            <person name="Hou Q."/>
        </authorList>
    </citation>
    <scope>NUCLEOTIDE SEQUENCE</scope>
    <source>
        <strain evidence="8">NY0527</strain>
    </source>
</reference>
<dbReference type="InterPro" id="IPR018314">
    <property type="entry name" value="RsmB/NOL1/NOP2-like_CS"/>
</dbReference>
<dbReference type="PRINTS" id="PR02008">
    <property type="entry name" value="RCMTFAMILY"/>
</dbReference>
<name>A0AB38XLB3_9ACTO</name>
<dbReference type="EMBL" id="CP116394">
    <property type="protein sequence ID" value="WCE45135.1"/>
    <property type="molecule type" value="Genomic_DNA"/>
</dbReference>
<dbReference type="GO" id="GO:0003723">
    <property type="term" value="F:RNA binding"/>
    <property type="evidence" value="ECO:0007669"/>
    <property type="project" value="UniProtKB-UniRule"/>
</dbReference>
<organism evidence="8 9">
    <name type="scientific">Winkia neuii subsp. anitrata</name>
    <dbReference type="NCBI Taxonomy" id="29318"/>
    <lineage>
        <taxon>Bacteria</taxon>
        <taxon>Bacillati</taxon>
        <taxon>Actinomycetota</taxon>
        <taxon>Actinomycetes</taxon>
        <taxon>Actinomycetales</taxon>
        <taxon>Actinomycetaceae</taxon>
        <taxon>Winkia</taxon>
    </lineage>
</organism>
<feature type="active site" description="Nucleophile" evidence="6">
    <location>
        <position position="397"/>
    </location>
</feature>
<dbReference type="InterPro" id="IPR035926">
    <property type="entry name" value="NusB-like_sf"/>
</dbReference>
<dbReference type="KEGG" id="wne:PIG85_05515"/>
<dbReference type="GO" id="GO:0006355">
    <property type="term" value="P:regulation of DNA-templated transcription"/>
    <property type="evidence" value="ECO:0007669"/>
    <property type="project" value="InterPro"/>
</dbReference>
<sequence length="462" mass="50131">MSYRAKAKRLDPAREAAFEVLCAVDERDAYANLLLPKVLSRKRVKGRDAAFATEITYGTLREMARLDAIISSASSRLVSKLDLPVRALLRIGAYQLLYMRVPAHAAVAETVDQARVHTSDGPAKLVNAALRRVSERDNEEWDNRITQGKSEQQALAICSSHPEWIVGAIAEAAKAAGRADALADILYADNESPYVTLCARPGLIDRERLADIAEDELNTNVAFSDISPWAVILQHGDPALLEPIQRGYAAVQDAGSQLVAGLLAEAPLGGTDDRWLDMCAGPGGKAGLLGALAAQRGARLLANEITPHRAELVRQNVQSLNNVQVQVADALDLEGEGFDRILLDAPCTGLGSLRRRPEARYRKSNSDLAKLTGLQRKLLRKGLEMLRGGGVLCYATCSPHVWETRLVIAEVLADRSDIEIIDAAQVAKDISGVELGNGPMLQLWPDRDETDAMFAALLRKKG</sequence>
<dbReference type="GO" id="GO:0008173">
    <property type="term" value="F:RNA methyltransferase activity"/>
    <property type="evidence" value="ECO:0007669"/>
    <property type="project" value="InterPro"/>
</dbReference>
<feature type="binding site" evidence="6">
    <location>
        <position position="344"/>
    </location>
    <ligand>
        <name>S-adenosyl-L-methionine</name>
        <dbReference type="ChEBI" id="CHEBI:59789"/>
    </ligand>
</feature>
<evidence type="ECO:0000256" key="1">
    <source>
        <dbReference type="ARBA" id="ARBA00007494"/>
    </source>
</evidence>
<dbReference type="InterPro" id="IPR049560">
    <property type="entry name" value="MeTrfase_RsmB-F_NOP2_cat"/>
</dbReference>
<dbReference type="GO" id="GO:0001510">
    <property type="term" value="P:RNA methylation"/>
    <property type="evidence" value="ECO:0007669"/>
    <property type="project" value="InterPro"/>
</dbReference>